<dbReference type="Pfam" id="PF07686">
    <property type="entry name" value="V-set"/>
    <property type="match status" value="1"/>
</dbReference>
<dbReference type="Gene3D" id="2.60.40.10">
    <property type="entry name" value="Immunoglobulins"/>
    <property type="match status" value="1"/>
</dbReference>
<dbReference type="OMA" id="MIVWFRV"/>
<keyword evidence="17" id="KW-1185">Reference proteome</keyword>
<keyword evidence="8 14" id="KW-0472">Membrane</keyword>
<dbReference type="AlphaFoldDB" id="A0A3P9Q9D8"/>
<evidence type="ECO:0000256" key="7">
    <source>
        <dbReference type="ARBA" id="ARBA00023130"/>
    </source>
</evidence>
<dbReference type="Bgee" id="ENSPREG00000020597">
    <property type="expression patterns" value="Expressed in caudal fin and 1 other cell type or tissue"/>
</dbReference>
<dbReference type="InterPro" id="IPR013783">
    <property type="entry name" value="Ig-like_fold"/>
</dbReference>
<evidence type="ECO:0000313" key="17">
    <source>
        <dbReference type="Proteomes" id="UP000242638"/>
    </source>
</evidence>
<dbReference type="PROSITE" id="PS50835">
    <property type="entry name" value="IG_LIKE"/>
    <property type="match status" value="1"/>
</dbReference>
<accession>A0A3P9Q9D8</accession>
<keyword evidence="11" id="KW-0325">Glycoprotein</keyword>
<dbReference type="GeneTree" id="ENSGT00510000050969"/>
<feature type="transmembrane region" description="Helical" evidence="14">
    <location>
        <begin position="166"/>
        <end position="188"/>
    </location>
</feature>
<sequence length="203" mass="22402">YKFCCFYFFVHVKIHSAVKTVEEGQSEKVKCTLPAKGTIVFWFRVVEDQGMEFIGSFANTGAEKATGPNYKKNLIVDKQSDDFVLTVKSFNKKSDSGMYTCAVLVSGNTLSFGQVTQLQGKLCFISPLATFLIQVSTTRQTTTTPTSCGKTSIYLAGPSLFCAPIILGPLAGGCGLLLLLLIISILYCNKIRTRRCPHHYKRK</sequence>
<evidence type="ECO:0000256" key="6">
    <source>
        <dbReference type="ARBA" id="ARBA00022989"/>
    </source>
</evidence>
<dbReference type="CDD" id="cd00099">
    <property type="entry name" value="IgV"/>
    <property type="match status" value="1"/>
</dbReference>
<evidence type="ECO:0000256" key="4">
    <source>
        <dbReference type="ARBA" id="ARBA00022729"/>
    </source>
</evidence>
<dbReference type="InterPro" id="IPR007110">
    <property type="entry name" value="Ig-like_dom"/>
</dbReference>
<evidence type="ECO:0000256" key="11">
    <source>
        <dbReference type="ARBA" id="ARBA00023180"/>
    </source>
</evidence>
<protein>
    <submittedName>
        <fullName evidence="16">T-cell surface glycoprotein CD8 alpha chain-like</fullName>
    </submittedName>
</protein>
<feature type="domain" description="Ig-like" evidence="15">
    <location>
        <begin position="21"/>
        <end position="111"/>
    </location>
</feature>
<evidence type="ECO:0000256" key="5">
    <source>
        <dbReference type="ARBA" id="ARBA00022859"/>
    </source>
</evidence>
<dbReference type="GO" id="GO:0005886">
    <property type="term" value="C:plasma membrane"/>
    <property type="evidence" value="ECO:0007669"/>
    <property type="project" value="UniProtKB-SubCell"/>
</dbReference>
<evidence type="ECO:0000256" key="12">
    <source>
        <dbReference type="ARBA" id="ARBA00023288"/>
    </source>
</evidence>
<dbReference type="Ensembl" id="ENSPRET00000030772.1">
    <property type="protein sequence ID" value="ENSPREP00000030428.1"/>
    <property type="gene ID" value="ENSPREG00000020597.1"/>
</dbReference>
<dbReference type="GO" id="GO:0002250">
    <property type="term" value="P:adaptive immune response"/>
    <property type="evidence" value="ECO:0007669"/>
    <property type="project" value="UniProtKB-KW"/>
</dbReference>
<keyword evidence="2" id="KW-1003">Cell membrane</keyword>
<dbReference type="STRING" id="8081.ENSPREP00000030428"/>
<evidence type="ECO:0000256" key="9">
    <source>
        <dbReference type="ARBA" id="ARBA00023139"/>
    </source>
</evidence>
<keyword evidence="9" id="KW-0564">Palmitate</keyword>
<evidence type="ECO:0000256" key="1">
    <source>
        <dbReference type="ARBA" id="ARBA00004251"/>
    </source>
</evidence>
<dbReference type="InterPro" id="IPR013106">
    <property type="entry name" value="Ig_V-set"/>
</dbReference>
<keyword evidence="13" id="KW-0393">Immunoglobulin domain</keyword>
<evidence type="ECO:0000256" key="3">
    <source>
        <dbReference type="ARBA" id="ARBA00022692"/>
    </source>
</evidence>
<keyword evidence="3 14" id="KW-0812">Transmembrane</keyword>
<organism evidence="16 17">
    <name type="scientific">Poecilia reticulata</name>
    <name type="common">Guppy</name>
    <name type="synonym">Acanthophacelus reticulatus</name>
    <dbReference type="NCBI Taxonomy" id="8081"/>
    <lineage>
        <taxon>Eukaryota</taxon>
        <taxon>Metazoa</taxon>
        <taxon>Chordata</taxon>
        <taxon>Craniata</taxon>
        <taxon>Vertebrata</taxon>
        <taxon>Euteleostomi</taxon>
        <taxon>Actinopterygii</taxon>
        <taxon>Neopterygii</taxon>
        <taxon>Teleostei</taxon>
        <taxon>Neoteleostei</taxon>
        <taxon>Acanthomorphata</taxon>
        <taxon>Ovalentaria</taxon>
        <taxon>Atherinomorphae</taxon>
        <taxon>Cyprinodontiformes</taxon>
        <taxon>Poeciliidae</taxon>
        <taxon>Poeciliinae</taxon>
        <taxon>Poecilia</taxon>
    </lineage>
</organism>
<keyword evidence="5" id="KW-0391">Immunity</keyword>
<dbReference type="PANTHER" id="PTHR10441">
    <property type="entry name" value="CD8 ALPHA CHAIN"/>
    <property type="match status" value="1"/>
</dbReference>
<dbReference type="PANTHER" id="PTHR10441:SF2">
    <property type="entry name" value="T-CELL SURFACE GLYCOPROTEIN CD8 ALPHA CHAIN"/>
    <property type="match status" value="1"/>
</dbReference>
<keyword evidence="4" id="KW-0732">Signal</keyword>
<reference evidence="16" key="3">
    <citation type="submission" date="2025-09" db="UniProtKB">
        <authorList>
            <consortium name="Ensembl"/>
        </authorList>
    </citation>
    <scope>IDENTIFICATION</scope>
    <source>
        <strain evidence="16">Guanapo</strain>
    </source>
</reference>
<reference evidence="17" key="1">
    <citation type="submission" date="2013-11" db="EMBL/GenBank/DDBJ databases">
        <title>The genomic landscape of the Guanapo guppy.</title>
        <authorList>
            <person name="Kuenstner A."/>
            <person name="Dreyer C."/>
        </authorList>
    </citation>
    <scope>NUCLEOTIDE SEQUENCE</scope>
    <source>
        <strain evidence="17">Guanapo</strain>
    </source>
</reference>
<dbReference type="InterPro" id="IPR036179">
    <property type="entry name" value="Ig-like_dom_sf"/>
</dbReference>
<evidence type="ECO:0000256" key="2">
    <source>
        <dbReference type="ARBA" id="ARBA00022475"/>
    </source>
</evidence>
<keyword evidence="10" id="KW-1015">Disulfide bond</keyword>
<keyword evidence="6 14" id="KW-1133">Transmembrane helix</keyword>
<name>A0A3P9Q9D8_POERE</name>
<dbReference type="Proteomes" id="UP000242638">
    <property type="component" value="Unassembled WGS sequence"/>
</dbReference>
<reference evidence="16" key="2">
    <citation type="submission" date="2025-08" db="UniProtKB">
        <authorList>
            <consortium name="Ensembl"/>
        </authorList>
    </citation>
    <scope>IDENTIFICATION</scope>
    <source>
        <strain evidence="16">Guanapo</strain>
    </source>
</reference>
<evidence type="ECO:0000256" key="13">
    <source>
        <dbReference type="ARBA" id="ARBA00023319"/>
    </source>
</evidence>
<comment type="subcellular location">
    <subcellularLocation>
        <location evidence="1">Cell membrane</location>
        <topology evidence="1">Single-pass type I membrane protein</topology>
    </subcellularLocation>
</comment>
<keyword evidence="12" id="KW-0449">Lipoprotein</keyword>
<dbReference type="SUPFAM" id="SSF48726">
    <property type="entry name" value="Immunoglobulin"/>
    <property type="match status" value="1"/>
</dbReference>
<proteinExistence type="predicted"/>
<keyword evidence="7" id="KW-1064">Adaptive immunity</keyword>
<evidence type="ECO:0000313" key="16">
    <source>
        <dbReference type="Ensembl" id="ENSPREP00000030428.1"/>
    </source>
</evidence>
<evidence type="ECO:0000259" key="15">
    <source>
        <dbReference type="PROSITE" id="PS50835"/>
    </source>
</evidence>
<evidence type="ECO:0000256" key="14">
    <source>
        <dbReference type="SAM" id="Phobius"/>
    </source>
</evidence>
<evidence type="ECO:0000256" key="10">
    <source>
        <dbReference type="ARBA" id="ARBA00023157"/>
    </source>
</evidence>
<dbReference type="InterPro" id="IPR015468">
    <property type="entry name" value="CD8_asu"/>
</dbReference>
<evidence type="ECO:0000256" key="8">
    <source>
        <dbReference type="ARBA" id="ARBA00023136"/>
    </source>
</evidence>